<evidence type="ECO:0000313" key="3">
    <source>
        <dbReference type="EMBL" id="KAF2717424.1"/>
    </source>
</evidence>
<comment type="caution">
    <text evidence="3">The sequence shown here is derived from an EMBL/GenBank/DDBJ whole genome shotgun (WGS) entry which is preliminary data.</text>
</comment>
<keyword evidence="4" id="KW-1185">Reference proteome</keyword>
<feature type="compositionally biased region" description="Basic and acidic residues" evidence="2">
    <location>
        <begin position="27"/>
        <end position="38"/>
    </location>
</feature>
<proteinExistence type="predicted"/>
<protein>
    <submittedName>
        <fullName evidence="3">Uncharacterized protein</fullName>
    </submittedName>
</protein>
<evidence type="ECO:0000256" key="1">
    <source>
        <dbReference type="ARBA" id="ARBA00022786"/>
    </source>
</evidence>
<dbReference type="InterPro" id="IPR018860">
    <property type="entry name" value="APC_suCDC26"/>
</dbReference>
<organism evidence="3 4">
    <name type="scientific">Polychaeton citri CBS 116435</name>
    <dbReference type="NCBI Taxonomy" id="1314669"/>
    <lineage>
        <taxon>Eukaryota</taxon>
        <taxon>Fungi</taxon>
        <taxon>Dikarya</taxon>
        <taxon>Ascomycota</taxon>
        <taxon>Pezizomycotina</taxon>
        <taxon>Dothideomycetes</taxon>
        <taxon>Dothideomycetidae</taxon>
        <taxon>Capnodiales</taxon>
        <taxon>Capnodiaceae</taxon>
        <taxon>Polychaeton</taxon>
    </lineage>
</organism>
<gene>
    <name evidence="3" type="ORF">K431DRAFT_288561</name>
</gene>
<dbReference type="OrthoDB" id="5302254at2759"/>
<dbReference type="GO" id="GO:0031145">
    <property type="term" value="P:anaphase-promoting complex-dependent catabolic process"/>
    <property type="evidence" value="ECO:0007669"/>
    <property type="project" value="InterPro"/>
</dbReference>
<dbReference type="EMBL" id="MU003844">
    <property type="protein sequence ID" value="KAF2717424.1"/>
    <property type="molecule type" value="Genomic_DNA"/>
</dbReference>
<keyword evidence="1" id="KW-0833">Ubl conjugation pathway</keyword>
<name>A0A9P4Q3H4_9PEZI</name>
<evidence type="ECO:0000256" key="2">
    <source>
        <dbReference type="SAM" id="MobiDB-lite"/>
    </source>
</evidence>
<dbReference type="GO" id="GO:0005680">
    <property type="term" value="C:anaphase-promoting complex"/>
    <property type="evidence" value="ECO:0007669"/>
    <property type="project" value="InterPro"/>
</dbReference>
<accession>A0A9P4Q3H4</accession>
<dbReference type="Pfam" id="PF10471">
    <property type="entry name" value="ANAPC_CDC26"/>
    <property type="match status" value="1"/>
</dbReference>
<dbReference type="AlphaFoldDB" id="A0A9P4Q3H4"/>
<evidence type="ECO:0000313" key="4">
    <source>
        <dbReference type="Proteomes" id="UP000799441"/>
    </source>
</evidence>
<feature type="compositionally biased region" description="Polar residues" evidence="2">
    <location>
        <begin position="45"/>
        <end position="63"/>
    </location>
</feature>
<sequence length="85" mass="9258">MLSRPSTKITLTVDDIAAYEQRKMIRDMARHQEFHSSQEGDESDQSTIENGDSTGDADTSPTAATRPGTRAMREQRMGVGGGTRG</sequence>
<reference evidence="3" key="1">
    <citation type="journal article" date="2020" name="Stud. Mycol.">
        <title>101 Dothideomycetes genomes: a test case for predicting lifestyles and emergence of pathogens.</title>
        <authorList>
            <person name="Haridas S."/>
            <person name="Albert R."/>
            <person name="Binder M."/>
            <person name="Bloem J."/>
            <person name="Labutti K."/>
            <person name="Salamov A."/>
            <person name="Andreopoulos B."/>
            <person name="Baker S."/>
            <person name="Barry K."/>
            <person name="Bills G."/>
            <person name="Bluhm B."/>
            <person name="Cannon C."/>
            <person name="Castanera R."/>
            <person name="Culley D."/>
            <person name="Daum C."/>
            <person name="Ezra D."/>
            <person name="Gonzalez J."/>
            <person name="Henrissat B."/>
            <person name="Kuo A."/>
            <person name="Liang C."/>
            <person name="Lipzen A."/>
            <person name="Lutzoni F."/>
            <person name="Magnuson J."/>
            <person name="Mondo S."/>
            <person name="Nolan M."/>
            <person name="Ohm R."/>
            <person name="Pangilinan J."/>
            <person name="Park H.-J."/>
            <person name="Ramirez L."/>
            <person name="Alfaro M."/>
            <person name="Sun H."/>
            <person name="Tritt A."/>
            <person name="Yoshinaga Y."/>
            <person name="Zwiers L.-H."/>
            <person name="Turgeon B."/>
            <person name="Goodwin S."/>
            <person name="Spatafora J."/>
            <person name="Crous P."/>
            <person name="Grigoriev I."/>
        </authorList>
    </citation>
    <scope>NUCLEOTIDE SEQUENCE</scope>
    <source>
        <strain evidence="3">CBS 116435</strain>
    </source>
</reference>
<dbReference type="Proteomes" id="UP000799441">
    <property type="component" value="Unassembled WGS sequence"/>
</dbReference>
<feature type="region of interest" description="Disordered" evidence="2">
    <location>
        <begin position="27"/>
        <end position="85"/>
    </location>
</feature>